<protein>
    <submittedName>
        <fullName evidence="1">Uncharacterized protein</fullName>
    </submittedName>
</protein>
<organism evidence="1 2">
    <name type="scientific">Sutterella seckii</name>
    <dbReference type="NCBI Taxonomy" id="1944635"/>
    <lineage>
        <taxon>Bacteria</taxon>
        <taxon>Pseudomonadati</taxon>
        <taxon>Pseudomonadota</taxon>
        <taxon>Betaproteobacteria</taxon>
        <taxon>Burkholderiales</taxon>
        <taxon>Sutterellaceae</taxon>
        <taxon>Sutterella</taxon>
    </lineage>
</organism>
<dbReference type="OrthoDB" id="5297125at2"/>
<comment type="caution">
    <text evidence="1">The sequence shown here is derived from an EMBL/GenBank/DDBJ whole genome shotgun (WGS) entry which is preliminary data.</text>
</comment>
<accession>A0A6I1EP25</accession>
<dbReference type="AlphaFoldDB" id="A0A6I1EP25"/>
<evidence type="ECO:0000313" key="2">
    <source>
        <dbReference type="Proteomes" id="UP000430564"/>
    </source>
</evidence>
<name>A0A6I1EP25_9BURK</name>
<dbReference type="Proteomes" id="UP000430564">
    <property type="component" value="Unassembled WGS sequence"/>
</dbReference>
<evidence type="ECO:0000313" key="1">
    <source>
        <dbReference type="EMBL" id="KAB7662247.1"/>
    </source>
</evidence>
<dbReference type="EMBL" id="WEHX01000010">
    <property type="protein sequence ID" value="KAB7662247.1"/>
    <property type="molecule type" value="Genomic_DNA"/>
</dbReference>
<gene>
    <name evidence="1" type="ORF">GBM95_03205</name>
</gene>
<proteinExistence type="predicted"/>
<sequence length="76" mass="8528">MRCDGTTVSCTESVRVLEENWHEIAELLAESYEDAVLLGVGKKEFKDAMKRLIDDLECDWAEKTAPVESLPKGKAK</sequence>
<reference evidence="1 2" key="1">
    <citation type="submission" date="2019-10" db="EMBL/GenBank/DDBJ databases">
        <title>Genome diversity of Sutterella seckii.</title>
        <authorList>
            <person name="Chaplin A.V."/>
            <person name="Sokolova S.R."/>
            <person name="Mosin K.A."/>
            <person name="Ivanova E.L."/>
            <person name="Kochetkova T.O."/>
            <person name="Goltsov A.Y."/>
            <person name="Trofimov D.Y."/>
            <person name="Efimov B.A."/>
        </authorList>
    </citation>
    <scope>NUCLEOTIDE SEQUENCE [LARGE SCALE GENOMIC DNA]</scope>
    <source>
        <strain evidence="1 2">ASD393</strain>
    </source>
</reference>